<evidence type="ECO:0000256" key="1">
    <source>
        <dbReference type="SAM" id="MobiDB-lite"/>
    </source>
</evidence>
<evidence type="ECO:0000256" key="2">
    <source>
        <dbReference type="SAM" id="SignalP"/>
    </source>
</evidence>
<gene>
    <name evidence="3" type="ORF">FPOA_00810</name>
</gene>
<dbReference type="STRING" id="36050.A0A1B8B2B8"/>
<organism evidence="3 4">
    <name type="scientific">Fusarium poae</name>
    <dbReference type="NCBI Taxonomy" id="36050"/>
    <lineage>
        <taxon>Eukaryota</taxon>
        <taxon>Fungi</taxon>
        <taxon>Dikarya</taxon>
        <taxon>Ascomycota</taxon>
        <taxon>Pezizomycotina</taxon>
        <taxon>Sordariomycetes</taxon>
        <taxon>Hypocreomycetidae</taxon>
        <taxon>Hypocreales</taxon>
        <taxon>Nectriaceae</taxon>
        <taxon>Fusarium</taxon>
    </lineage>
</organism>
<feature type="compositionally biased region" description="Polar residues" evidence="1">
    <location>
        <begin position="135"/>
        <end position="171"/>
    </location>
</feature>
<keyword evidence="2" id="KW-0732">Signal</keyword>
<accession>A0A1B8B2B8</accession>
<feature type="region of interest" description="Disordered" evidence="1">
    <location>
        <begin position="131"/>
        <end position="219"/>
    </location>
</feature>
<dbReference type="AlphaFoldDB" id="A0A1B8B2B8"/>
<sequence length="336" mass="34983">MRGYIPLLLALSASCTTVAALPKPIMQLRDSASKPKYSVVPLEPGDDDPSSDGTGSENGNGGSGSGGGDENGGDVVTVIQTVVQTRKPVTQVITQTGKPSIVTVPGKTVTKAVPTTVSIINLDDQPVVTQTVTVSHPSASTSKKPTATQEPEITESQAVTTARGSSVSLTSAAAPGVTSQPQPNPQPQPQPQPEPEPEPEPSTIRSIETPATPETQSIIIETVTVTRTSLTGESWLATQSPESTVAPSLDSPVVSIPPQETFVPNPTSSQDESWSSVTAPYEPPVVPTTLLTSCITTTTTSDYQHITPESTPSSKTHDDGAWHTTYPAWNGNDLAM</sequence>
<keyword evidence="4" id="KW-1185">Reference proteome</keyword>
<feature type="region of interest" description="Disordered" evidence="1">
    <location>
        <begin position="32"/>
        <end position="73"/>
    </location>
</feature>
<dbReference type="EMBL" id="LYXU01000001">
    <property type="protein sequence ID" value="OBS26867.1"/>
    <property type="molecule type" value="Genomic_DNA"/>
</dbReference>
<dbReference type="OrthoDB" id="5105510at2759"/>
<evidence type="ECO:0000313" key="3">
    <source>
        <dbReference type="EMBL" id="OBS26867.1"/>
    </source>
</evidence>
<feature type="signal peptide" evidence="2">
    <location>
        <begin position="1"/>
        <end position="20"/>
    </location>
</feature>
<dbReference type="Proteomes" id="UP000091967">
    <property type="component" value="Unassembled WGS sequence"/>
</dbReference>
<protein>
    <submittedName>
        <fullName evidence="3">Uncharacterized protein</fullName>
    </submittedName>
</protein>
<evidence type="ECO:0000313" key="4">
    <source>
        <dbReference type="Proteomes" id="UP000091967"/>
    </source>
</evidence>
<dbReference type="OMA" id="WHTSYPA"/>
<feature type="chain" id="PRO_5008603523" evidence="2">
    <location>
        <begin position="21"/>
        <end position="336"/>
    </location>
</feature>
<reference evidence="3 4" key="1">
    <citation type="submission" date="2016-06" db="EMBL/GenBank/DDBJ databases">
        <title>Living apart together: crosstalk between the core and supernumerary genomes in a fungal plant pathogen.</title>
        <authorList>
            <person name="Vanheule A."/>
            <person name="Audenaert K."/>
            <person name="Warris S."/>
            <person name="Van De Geest H."/>
            <person name="Schijlen E."/>
            <person name="Hofte M."/>
            <person name="De Saeger S."/>
            <person name="Haesaert G."/>
            <person name="Waalwijk C."/>
            <person name="Van Der Lee T."/>
        </authorList>
    </citation>
    <scope>NUCLEOTIDE SEQUENCE [LARGE SCALE GENOMIC DNA]</scope>
    <source>
        <strain evidence="3 4">2516</strain>
    </source>
</reference>
<name>A0A1B8B2B8_FUSPO</name>
<feature type="compositionally biased region" description="Pro residues" evidence="1">
    <location>
        <begin position="182"/>
        <end position="194"/>
    </location>
</feature>
<comment type="caution">
    <text evidence="3">The sequence shown here is derived from an EMBL/GenBank/DDBJ whole genome shotgun (WGS) entry which is preliminary data.</text>
</comment>
<proteinExistence type="predicted"/>
<feature type="compositionally biased region" description="Gly residues" evidence="1">
    <location>
        <begin position="56"/>
        <end position="70"/>
    </location>
</feature>
<dbReference type="PROSITE" id="PS51257">
    <property type="entry name" value="PROKAR_LIPOPROTEIN"/>
    <property type="match status" value="1"/>
</dbReference>